<gene>
    <name evidence="2" type="ORF">HMSLTHF_30890</name>
</gene>
<evidence type="ECO:0000313" key="3">
    <source>
        <dbReference type="Proteomes" id="UP000503197"/>
    </source>
</evidence>
<dbReference type="EMBL" id="AP022821">
    <property type="protein sequence ID" value="BCA93314.1"/>
    <property type="molecule type" value="Genomic_DNA"/>
</dbReference>
<proteinExistence type="predicted"/>
<reference evidence="2 3" key="1">
    <citation type="submission" date="2020-02" db="EMBL/GenBank/DDBJ databases">
        <title>Complete Genome Sequence of Halomonas meridiana strain BAA-801, Isolated from Deep Sea Thermal Vent.</title>
        <authorList>
            <person name="Takahashi Y."/>
            <person name="Takahashi H."/>
            <person name="Galipon J."/>
            <person name="Arakawa K."/>
        </authorList>
    </citation>
    <scope>NUCLEOTIDE SEQUENCE [LARGE SCALE GENOMIC DNA]</scope>
    <source>
        <strain evidence="2 3">Slthf1</strain>
    </source>
</reference>
<name>A0A6F8SY04_9GAMM</name>
<organism evidence="2 3">
    <name type="scientific">Vreelandella aquamarina</name>
    <dbReference type="NCBI Taxonomy" id="77097"/>
    <lineage>
        <taxon>Bacteria</taxon>
        <taxon>Pseudomonadati</taxon>
        <taxon>Pseudomonadota</taxon>
        <taxon>Gammaproteobacteria</taxon>
        <taxon>Oceanospirillales</taxon>
        <taxon>Halomonadaceae</taxon>
        <taxon>Vreelandella</taxon>
    </lineage>
</organism>
<protein>
    <submittedName>
        <fullName evidence="2">Uncharacterized protein</fullName>
    </submittedName>
</protein>
<evidence type="ECO:0000256" key="1">
    <source>
        <dbReference type="SAM" id="MobiDB-lite"/>
    </source>
</evidence>
<evidence type="ECO:0000313" key="2">
    <source>
        <dbReference type="EMBL" id="BCA93314.1"/>
    </source>
</evidence>
<dbReference type="Proteomes" id="UP000503197">
    <property type="component" value="Chromosome"/>
</dbReference>
<accession>A0A6F8SY04</accession>
<dbReference type="AlphaFoldDB" id="A0A6F8SY04"/>
<feature type="region of interest" description="Disordered" evidence="1">
    <location>
        <begin position="121"/>
        <end position="141"/>
    </location>
</feature>
<dbReference type="RefSeq" id="WP_172416627.1">
    <property type="nucleotide sequence ID" value="NZ_AP022821.1"/>
</dbReference>
<feature type="compositionally biased region" description="Polar residues" evidence="1">
    <location>
        <begin position="121"/>
        <end position="133"/>
    </location>
</feature>
<sequence length="306" mass="32413">MTHQLDLNDAIQVKTALKVLSPGMYTIRYQGTRPTGSQSGQAQHSANIPLALSQAPINMAGEIEFICPEGISHQTLSAPGDYLIAHVKRGDAVLAASKYSPKPLAGKVDVQWRIESLQQPVGRTSSAPAQANQHPEPYVGKAANSLPLTLTGHIERRGDVTVNSGEWLGDPNGTARLEGLQIESNALPQGVEILGACRAGNQTLQAKQNNYLGTKRQATAITQLALCLGGENANNYQLDAEAIFSDGSRHSLGKQEAVRAATGNGHLVAVRLCIHSANSTTTNSHTATNTAQSSWLDPQATYVAKA</sequence>